<keyword evidence="3 8" id="KW-1003">Cell membrane</keyword>
<dbReference type="EMBL" id="JAAGSC010000040">
    <property type="protein sequence ID" value="NDY95728.1"/>
    <property type="molecule type" value="Genomic_DNA"/>
</dbReference>
<dbReference type="AlphaFoldDB" id="A0A845UYD9"/>
<feature type="transmembrane region" description="Helical" evidence="8">
    <location>
        <begin position="245"/>
        <end position="262"/>
    </location>
</feature>
<dbReference type="GO" id="GO:0009234">
    <property type="term" value="P:menaquinone biosynthetic process"/>
    <property type="evidence" value="ECO:0007669"/>
    <property type="project" value="UniProtKB-UniRule"/>
</dbReference>
<feature type="transmembrane region" description="Helical" evidence="8">
    <location>
        <begin position="176"/>
        <end position="198"/>
    </location>
</feature>
<keyword evidence="11" id="KW-1185">Reference proteome</keyword>
<dbReference type="EC" id="2.5.1.74" evidence="8 9"/>
<dbReference type="InterPro" id="IPR004657">
    <property type="entry name" value="MenA"/>
</dbReference>
<feature type="transmembrane region" description="Helical" evidence="8">
    <location>
        <begin position="95"/>
        <end position="116"/>
    </location>
</feature>
<comment type="similarity">
    <text evidence="8">Belongs to the MenA family. Type 1 subfamily.</text>
</comment>
<dbReference type="HAMAP" id="MF_01937">
    <property type="entry name" value="MenA_1"/>
    <property type="match status" value="1"/>
</dbReference>
<reference evidence="10 11" key="1">
    <citation type="submission" date="2020-02" db="EMBL/GenBank/DDBJ databases">
        <authorList>
            <person name="Zhang X.-Y."/>
        </authorList>
    </citation>
    <scope>NUCLEOTIDE SEQUENCE [LARGE SCALE GENOMIC DNA]</scope>
    <source>
        <strain evidence="10 11">C33</strain>
    </source>
</reference>
<dbReference type="InterPro" id="IPR026046">
    <property type="entry name" value="UBIAD1"/>
</dbReference>
<dbReference type="GO" id="GO:0042371">
    <property type="term" value="P:vitamin K biosynthetic process"/>
    <property type="evidence" value="ECO:0007669"/>
    <property type="project" value="TreeGrafter"/>
</dbReference>
<comment type="function">
    <text evidence="8">Conversion of 1,4-dihydroxy-2-naphthoate (DHNA) to demethylmenaquinone (DMK).</text>
</comment>
<dbReference type="Gene3D" id="1.10.357.140">
    <property type="entry name" value="UbiA prenyltransferase"/>
    <property type="match status" value="1"/>
</dbReference>
<evidence type="ECO:0000256" key="5">
    <source>
        <dbReference type="ARBA" id="ARBA00022692"/>
    </source>
</evidence>
<sequence length="306" mass="31435">MSKPTPPWTTVAWHAVRPHTLPLSLAPVLVGSVAGWADSGVVRLDVSLAAALSAACMQIGANLQNDAADALDGTDDAHRAGPPRVTALGWASPRAVLASAWISFVLAVLAGIYLVGIGGWPMVWIGLLAVTAAWAYSGGPKPIARGPFGEAVVLIFFGLVAVAGVAWLYSGNLTGPMITAGLAVGLPASAVLTINNLRDLDGDLRAGRRTLAIYLGPKGAVRAVGIMLVSVAPALSLLALWGRPWAGALLGLPALALVPGILRSLQPPITAAACNANLKRTTRFQMVLSLAMSAGMILVAFVDRTI</sequence>
<feature type="transmembrane region" description="Helical" evidence="8">
    <location>
        <begin position="122"/>
        <end position="139"/>
    </location>
</feature>
<dbReference type="InterPro" id="IPR000537">
    <property type="entry name" value="UbiA_prenyltransferase"/>
</dbReference>
<feature type="transmembrane region" description="Helical" evidence="8">
    <location>
        <begin position="283"/>
        <end position="302"/>
    </location>
</feature>
<dbReference type="UniPathway" id="UPA00079">
    <property type="reaction ID" value="UER00168"/>
</dbReference>
<evidence type="ECO:0000256" key="6">
    <source>
        <dbReference type="ARBA" id="ARBA00022989"/>
    </source>
</evidence>
<evidence type="ECO:0000256" key="8">
    <source>
        <dbReference type="HAMAP-Rule" id="MF_01937"/>
    </source>
</evidence>
<dbReference type="GO" id="GO:0046428">
    <property type="term" value="F:1,4-dihydroxy-2-naphthoate polyprenyltransferase activity"/>
    <property type="evidence" value="ECO:0007669"/>
    <property type="project" value="UniProtKB-UniRule"/>
</dbReference>
<keyword evidence="6 8" id="KW-1133">Transmembrane helix</keyword>
<gene>
    <name evidence="8 10" type="primary">menA</name>
    <name evidence="10" type="ORF">G3I74_08315</name>
</gene>
<keyword evidence="2 8" id="KW-0474">Menaquinone biosynthesis</keyword>
<dbReference type="PANTHER" id="PTHR13929">
    <property type="entry name" value="1,4-DIHYDROXY-2-NAPHTHOATE OCTAPRENYLTRANSFERASE"/>
    <property type="match status" value="1"/>
</dbReference>
<evidence type="ECO:0000313" key="11">
    <source>
        <dbReference type="Proteomes" id="UP000484885"/>
    </source>
</evidence>
<dbReference type="NCBIfam" id="TIGR00751">
    <property type="entry name" value="menA"/>
    <property type="match status" value="1"/>
</dbReference>
<evidence type="ECO:0000256" key="2">
    <source>
        <dbReference type="ARBA" id="ARBA00022428"/>
    </source>
</evidence>
<name>A0A845UYD9_9GAMM</name>
<keyword evidence="7 8" id="KW-0472">Membrane</keyword>
<dbReference type="CDD" id="cd13962">
    <property type="entry name" value="PT_UbiA_UBIAD1"/>
    <property type="match status" value="1"/>
</dbReference>
<comment type="subcellular location">
    <subcellularLocation>
        <location evidence="8">Cell membrane</location>
        <topology evidence="8">Multi-pass membrane protein</topology>
    </subcellularLocation>
    <subcellularLocation>
        <location evidence="1">Membrane</location>
        <topology evidence="1">Multi-pass membrane protein</topology>
    </subcellularLocation>
</comment>
<dbReference type="RefSeq" id="WP_164211117.1">
    <property type="nucleotide sequence ID" value="NZ_JAAGSC010000040.1"/>
</dbReference>
<keyword evidence="4 8" id="KW-0808">Transferase</keyword>
<comment type="catalytic activity">
    <reaction evidence="8">
        <text>an all-trans-polyprenyl diphosphate + 1,4-dihydroxy-2-naphthoate + H(+) = a 2-demethylmenaquinol + CO2 + diphosphate</text>
        <dbReference type="Rhea" id="RHEA:26478"/>
        <dbReference type="Rhea" id="RHEA-COMP:9563"/>
        <dbReference type="Rhea" id="RHEA-COMP:9564"/>
        <dbReference type="ChEBI" id="CHEBI:11173"/>
        <dbReference type="ChEBI" id="CHEBI:15378"/>
        <dbReference type="ChEBI" id="CHEBI:16526"/>
        <dbReference type="ChEBI" id="CHEBI:33019"/>
        <dbReference type="ChEBI" id="CHEBI:55437"/>
        <dbReference type="ChEBI" id="CHEBI:58914"/>
        <dbReference type="EC" id="2.5.1.74"/>
    </reaction>
</comment>
<evidence type="ECO:0000256" key="1">
    <source>
        <dbReference type="ARBA" id="ARBA00004141"/>
    </source>
</evidence>
<accession>A0A845UYD9</accession>
<evidence type="ECO:0000256" key="3">
    <source>
        <dbReference type="ARBA" id="ARBA00022475"/>
    </source>
</evidence>
<dbReference type="InterPro" id="IPR044878">
    <property type="entry name" value="UbiA_sf"/>
</dbReference>
<comment type="caution">
    <text evidence="10">The sequence shown here is derived from an EMBL/GenBank/DDBJ whole genome shotgun (WGS) entry which is preliminary data.</text>
</comment>
<dbReference type="PIRSF" id="PIRSF005355">
    <property type="entry name" value="UBIAD1"/>
    <property type="match status" value="1"/>
</dbReference>
<dbReference type="PANTHER" id="PTHR13929:SF0">
    <property type="entry name" value="UBIA PRENYLTRANSFERASE DOMAIN-CONTAINING PROTEIN 1"/>
    <property type="match status" value="1"/>
</dbReference>
<dbReference type="GO" id="GO:0005886">
    <property type="term" value="C:plasma membrane"/>
    <property type="evidence" value="ECO:0007669"/>
    <property type="project" value="UniProtKB-SubCell"/>
</dbReference>
<feature type="transmembrane region" description="Helical" evidence="8">
    <location>
        <begin position="151"/>
        <end position="170"/>
    </location>
</feature>
<comment type="pathway">
    <text evidence="8">Quinol/quinone metabolism; menaquinone biosynthesis; menaquinol from 1,4-dihydroxy-2-naphthoate: step 1/2.</text>
</comment>
<protein>
    <recommendedName>
        <fullName evidence="8 9">1,4-dihydroxy-2-naphthoate octaprenyltransferase</fullName>
        <shortName evidence="8">DHNA-octaprenyltransferase</shortName>
        <ecNumber evidence="8 9">2.5.1.74</ecNumber>
    </recommendedName>
</protein>
<evidence type="ECO:0000256" key="4">
    <source>
        <dbReference type="ARBA" id="ARBA00022679"/>
    </source>
</evidence>
<evidence type="ECO:0000256" key="9">
    <source>
        <dbReference type="NCBIfam" id="TIGR00751"/>
    </source>
</evidence>
<dbReference type="Proteomes" id="UP000484885">
    <property type="component" value="Unassembled WGS sequence"/>
</dbReference>
<feature type="transmembrane region" description="Helical" evidence="8">
    <location>
        <begin position="219"/>
        <end position="239"/>
    </location>
</feature>
<dbReference type="Pfam" id="PF01040">
    <property type="entry name" value="UbiA"/>
    <property type="match status" value="1"/>
</dbReference>
<evidence type="ECO:0000256" key="7">
    <source>
        <dbReference type="ARBA" id="ARBA00023136"/>
    </source>
</evidence>
<evidence type="ECO:0000313" key="10">
    <source>
        <dbReference type="EMBL" id="NDY95728.1"/>
    </source>
</evidence>
<keyword evidence="5 8" id="KW-0812">Transmembrane</keyword>
<proteinExistence type="inferred from homology"/>
<organism evidence="10 11">
    <name type="scientific">Wenzhouxiangella limi</name>
    <dbReference type="NCBI Taxonomy" id="2707351"/>
    <lineage>
        <taxon>Bacteria</taxon>
        <taxon>Pseudomonadati</taxon>
        <taxon>Pseudomonadota</taxon>
        <taxon>Gammaproteobacteria</taxon>
        <taxon>Chromatiales</taxon>
        <taxon>Wenzhouxiangellaceae</taxon>
        <taxon>Wenzhouxiangella</taxon>
    </lineage>
</organism>